<feature type="domain" description="Long Rib" evidence="7">
    <location>
        <begin position="587"/>
        <end position="689"/>
    </location>
</feature>
<feature type="transmembrane region" description="Helical" evidence="6">
    <location>
        <begin position="2065"/>
        <end position="2086"/>
    </location>
</feature>
<dbReference type="Gene3D" id="2.60.40.10">
    <property type="entry name" value="Immunoglobulins"/>
    <property type="match status" value="5"/>
</dbReference>
<keyword evidence="3" id="KW-0732">Signal</keyword>
<dbReference type="Pfam" id="PF05345">
    <property type="entry name" value="He_PIG"/>
    <property type="match status" value="3"/>
</dbReference>
<feature type="compositionally biased region" description="Low complexity" evidence="5">
    <location>
        <begin position="824"/>
        <end position="837"/>
    </location>
</feature>
<dbReference type="InterPro" id="IPR028974">
    <property type="entry name" value="TSP_type-3_rpt"/>
</dbReference>
<feature type="transmembrane region" description="Helical" evidence="6">
    <location>
        <begin position="36"/>
        <end position="58"/>
    </location>
</feature>
<dbReference type="Pfam" id="PF18884">
    <property type="entry name" value="TSP3_bac"/>
    <property type="match status" value="5"/>
</dbReference>
<feature type="region of interest" description="Disordered" evidence="5">
    <location>
        <begin position="824"/>
        <end position="856"/>
    </location>
</feature>
<dbReference type="Pfam" id="PF18957">
    <property type="entry name" value="RibLong"/>
    <property type="match status" value="3"/>
</dbReference>
<feature type="region of interest" description="Disordered" evidence="5">
    <location>
        <begin position="1465"/>
        <end position="1525"/>
    </location>
</feature>
<feature type="compositionally biased region" description="Polar residues" evidence="5">
    <location>
        <begin position="2031"/>
        <end position="2050"/>
    </location>
</feature>
<feature type="domain" description="Long Rib" evidence="7">
    <location>
        <begin position="698"/>
        <end position="797"/>
    </location>
</feature>
<dbReference type="InterPro" id="IPR015919">
    <property type="entry name" value="Cadherin-like_sf"/>
</dbReference>
<comment type="subcellular location">
    <subcellularLocation>
        <location evidence="1">Secreted</location>
    </subcellularLocation>
</comment>
<keyword evidence="9" id="KW-1185">Reference proteome</keyword>
<dbReference type="InterPro" id="IPR013783">
    <property type="entry name" value="Ig-like_fold"/>
</dbReference>
<dbReference type="Pfam" id="PF17963">
    <property type="entry name" value="Big_9"/>
    <property type="match status" value="1"/>
</dbReference>
<evidence type="ECO:0000313" key="8">
    <source>
        <dbReference type="EMBL" id="TNL96884.1"/>
    </source>
</evidence>
<comment type="caution">
    <text evidence="8">The sequence shown here is derived from an EMBL/GenBank/DDBJ whole genome shotgun (WGS) entry which is preliminary data.</text>
</comment>
<evidence type="ECO:0000313" key="9">
    <source>
        <dbReference type="Proteomes" id="UP000312032"/>
    </source>
</evidence>
<evidence type="ECO:0000256" key="1">
    <source>
        <dbReference type="ARBA" id="ARBA00004613"/>
    </source>
</evidence>
<dbReference type="OrthoDB" id="4411215at2"/>
<dbReference type="InterPro" id="IPR059100">
    <property type="entry name" value="TSP3_bac"/>
</dbReference>
<feature type="compositionally biased region" description="Acidic residues" evidence="5">
    <location>
        <begin position="1623"/>
        <end position="1637"/>
    </location>
</feature>
<feature type="region of interest" description="Disordered" evidence="5">
    <location>
        <begin position="232"/>
        <end position="251"/>
    </location>
</feature>
<dbReference type="GO" id="GO:0005975">
    <property type="term" value="P:carbohydrate metabolic process"/>
    <property type="evidence" value="ECO:0007669"/>
    <property type="project" value="UniProtKB-ARBA"/>
</dbReference>
<feature type="region of interest" description="Disordered" evidence="5">
    <location>
        <begin position="1946"/>
        <end position="2059"/>
    </location>
</feature>
<feature type="domain" description="Long Rib" evidence="7">
    <location>
        <begin position="806"/>
        <end position="909"/>
    </location>
</feature>
<keyword evidence="6" id="KW-0812">Transmembrane</keyword>
<dbReference type="GO" id="GO:0005509">
    <property type="term" value="F:calcium ion binding"/>
    <property type="evidence" value="ECO:0007669"/>
    <property type="project" value="InterPro"/>
</dbReference>
<feature type="region of interest" description="Disordered" evidence="5">
    <location>
        <begin position="1611"/>
        <end position="1669"/>
    </location>
</feature>
<evidence type="ECO:0000256" key="6">
    <source>
        <dbReference type="SAM" id="Phobius"/>
    </source>
</evidence>
<feature type="compositionally biased region" description="Acidic residues" evidence="5">
    <location>
        <begin position="1141"/>
        <end position="1150"/>
    </location>
</feature>
<feature type="compositionally biased region" description="Low complexity" evidence="5">
    <location>
        <begin position="1946"/>
        <end position="1976"/>
    </location>
</feature>
<keyword evidence="4" id="KW-0106">Calcium</keyword>
<dbReference type="GO" id="GO:0016020">
    <property type="term" value="C:membrane"/>
    <property type="evidence" value="ECO:0007669"/>
    <property type="project" value="InterPro"/>
</dbReference>
<sequence length="2096" mass="215298">MGQTYKPKHAAQPKHRATSPSGLALLGLAMKDRARLLIAGGATVAIAASGVVIVPVAFQSESVAQAADLTIDGKKVIESGVATAETETVNGVVSRYLGNNPQTRDANSQLPLAGVRVYAKWVEKDGSSSPIYTAVTDANGQYHIKMLPFKDPNGITRSFDADPNLPEGEKIRVWAENPDPAHLQAMYLYQNGQVGPQGIVADTTAGVSQLVGPNQYNDVPIQFVDIQDHQGMHRDAPKQVPGSPDPTPLDNGGQISGSVYWNHNVPAGNLIYGGIYEQNKGDVPVPNMQVRGSYLSDQAIKKIYAEAPAALGVKTIRGAGWNRQQELLLQDWIKQQIAKDGKDFWIAETVETTTDDKGNYTLYFNGTWGPWANYTGDQTFWSQDQKARLGTVAGSPKDGKWDRVAGAAGNTSKHINTEWSFVSITELPGTGLITPYVNNQYFSPVDGSAWPGLLDLGRSNLTDVKFALFPENIVFDVSPFDSYANFATAGQSVTTSASGLPYQQNGGTKYQVEWTDQDGNVVKSGADCTFAVNPDGSIPSCDFTTPKDLTKQTTYSARLYSLSPNGVRSDLPVAIDSFTVDPLPVTDKNDPSYTTAVTTPGTEVTIATPTFDNPQTKDVVETNQAPQGTTFAPGTPAEGQVVPPWIKMNPDGSITANPPADAQPGNYTIPVLVTYPDGTQDTVSALVTISPAPVKTADTLIPEYAPVAPMVPGTSASVLPPTFDGVVTPERETGAAPQGTTFAPKDQSVPWVTVDPNTGALTVSPDANVEPGDYSVTVVVTYPDKSTEEVVVPITVTAAPKPLLRDSNVPSYTPVATAPGKEVTTAAPTFDDPTTTTVQETNKAPEGTTYEPGIPLPGQVVPSWIQLNTDGTITAKPPADAAPGDYQVPVQIIYPDGSKDPATATVTVTKEPVATPVDQSVIDGKQLTPIKLENVPAGAKVEVTGLPAGVTFDPATNTISGTPDVTDWGATEEARAFAPVVTVTNGDQTTQIPVTITVQRDTDNDGIPDLTDTDDDGDGFTDAEEIIAKSDPKNKDSVPEKLLATPTNQTVVEGQPMKAVALAGIPAGATVTATGLPNGATLDTATNTISGTPDISDWSPTEESRDVVVTVKVDNGGQITEVPVTITVQRDTDNDGIPDITDTDDDNDGFTDEIEAAAKSDPKDPNSKPAAPVSLTVTPDTQTVIDGAKITPIVVTGVPADTKITDTGLPNGLTFDQATNTVTGSLDITDWEKTEETREVPVALEVTYPGQTTAVPLPVTITVQRDTDGNGIPDVTDTDDDGDGFTDEQEKAANTDPKDPNSKPALATDAGWADTAIAKPGEAVEIPLESGTLNGQPSLDVAGPGTATIGLDGTITVTPNAGAKPGDVITVAVKDKDGKVIDTITVTVAASVSPTQQTVVAGKDIVPVAVTGIPAGKDVTVTDLPEGLTFDKATNTISGIPTVANWGTDEEKTFTAIVAVPQADGSTENVPVEITVQRDTDGDGIPDVTDADDDNDGFTDEQEKAKNTDPKDPNSKPDAGVPLGVTPDKQVAVEGTPMKPVEVVGVPEGATVTATNLPAGVTFDEASKTIAGSPDVTDWKPEEEERVVTSTVTVSAGGDTKFELPVEITVQRDTDGDGTPDVTDADDDGDGFTDAEEAIAGTNPKDPASKPAQSSDAQWNDAVTKPGEPVTVPIASGALNGAPTLEITGPGIATIAPDGTITVTPNADAKPGDEITVTVKDKDGKVIDTVTVTVQQPGAGTTPDWGDVATAIIGGAVGLPIIAGALAGGETVTATGPGTAEIGPDGTITVTPNADAKPGDEITVTVKDKDGQTVDTIDVTVTDNGDGTTATIAPIGDVTVDEGEPITPITVTTGNPKAEIDVTGLPAGVNFDPVTGLITGTPLVPGSYPVTVTAKIDGKPVSTEKFTITVGDTSGTGQSNGSSNGAGLIGALLGGLGLGAILGAQGSSDGASNGSSAAVPGNGGSSNNQGSKPGQNVPGGAADGGSKPGTASPSAPGANQTPGTGQPSQAPGANQAPDNGAGNSVPGDGQGQSVTTPAPSSPKATGQQPGSKPGGALANTGVDDLMLIVGGSLLAMTVGGLLILAAKRRREAESKG</sequence>
<dbReference type="InterPro" id="IPR044055">
    <property type="entry name" value="RibLong"/>
</dbReference>
<feature type="compositionally biased region" description="Acidic residues" evidence="5">
    <location>
        <begin position="1489"/>
        <end position="1500"/>
    </location>
</feature>
<feature type="compositionally biased region" description="Polar residues" evidence="5">
    <location>
        <begin position="1989"/>
        <end position="2012"/>
    </location>
</feature>
<dbReference type="NCBIfam" id="NF038186">
    <property type="entry name" value="YPDG_rpt"/>
    <property type="match status" value="3"/>
</dbReference>
<proteinExistence type="predicted"/>
<name>A0A5C4U2X1_9CORY</name>
<keyword evidence="2" id="KW-0964">Secreted</keyword>
<dbReference type="SUPFAM" id="SSF49313">
    <property type="entry name" value="Cadherin-like"/>
    <property type="match status" value="4"/>
</dbReference>
<protein>
    <recommendedName>
        <fullName evidence="7">Long Rib domain-containing protein</fullName>
    </recommendedName>
</protein>
<feature type="compositionally biased region" description="Basic and acidic residues" evidence="5">
    <location>
        <begin position="1501"/>
        <end position="1515"/>
    </location>
</feature>
<organism evidence="8 9">
    <name type="scientific">Corynebacterium tapiri</name>
    <dbReference type="NCBI Taxonomy" id="1448266"/>
    <lineage>
        <taxon>Bacteria</taxon>
        <taxon>Bacillati</taxon>
        <taxon>Actinomycetota</taxon>
        <taxon>Actinomycetes</taxon>
        <taxon>Mycobacteriales</taxon>
        <taxon>Corynebacteriaceae</taxon>
        <taxon>Corynebacterium</taxon>
    </lineage>
</organism>
<reference evidence="8 9" key="1">
    <citation type="submission" date="2019-06" db="EMBL/GenBank/DDBJ databases">
        <authorList>
            <person name="Li J."/>
        </authorList>
    </citation>
    <scope>NUCLEOTIDE SEQUENCE [LARGE SCALE GENOMIC DNA]</scope>
    <source>
        <strain evidence="8 9">LMG 28165</strain>
    </source>
</reference>
<evidence type="ECO:0000259" key="7">
    <source>
        <dbReference type="Pfam" id="PF18957"/>
    </source>
</evidence>
<dbReference type="EMBL" id="VDHJ01000009">
    <property type="protein sequence ID" value="TNL96884.1"/>
    <property type="molecule type" value="Genomic_DNA"/>
</dbReference>
<accession>A0A5C4U2X1</accession>
<evidence type="ECO:0000256" key="2">
    <source>
        <dbReference type="ARBA" id="ARBA00022525"/>
    </source>
</evidence>
<feature type="region of interest" description="Disordered" evidence="5">
    <location>
        <begin position="1264"/>
        <end position="1306"/>
    </location>
</feature>
<evidence type="ECO:0000256" key="4">
    <source>
        <dbReference type="ARBA" id="ARBA00022837"/>
    </source>
</evidence>
<keyword evidence="6" id="KW-0472">Membrane</keyword>
<feature type="region of interest" description="Disordered" evidence="5">
    <location>
        <begin position="1131"/>
        <end position="1150"/>
    </location>
</feature>
<gene>
    <name evidence="8" type="ORF">FHE74_07670</name>
</gene>
<keyword evidence="6" id="KW-1133">Transmembrane helix</keyword>
<evidence type="ECO:0000256" key="5">
    <source>
        <dbReference type="SAM" id="MobiDB-lite"/>
    </source>
</evidence>
<dbReference type="Gene3D" id="4.10.1080.10">
    <property type="entry name" value="TSP type-3 repeat"/>
    <property type="match status" value="1"/>
</dbReference>
<dbReference type="SUPFAM" id="SSF103647">
    <property type="entry name" value="TSP type-3 repeat"/>
    <property type="match status" value="1"/>
</dbReference>
<evidence type="ECO:0000256" key="3">
    <source>
        <dbReference type="ARBA" id="ARBA00022729"/>
    </source>
</evidence>
<dbReference type="Proteomes" id="UP000312032">
    <property type="component" value="Unassembled WGS sequence"/>
</dbReference>
<dbReference type="RefSeq" id="WP_139465913.1">
    <property type="nucleotide sequence ID" value="NZ_VDHJ01000009.1"/>
</dbReference>
<feature type="compositionally biased region" description="Basic and acidic residues" evidence="5">
    <location>
        <begin position="1288"/>
        <end position="1301"/>
    </location>
</feature>
<feature type="compositionally biased region" description="Acidic residues" evidence="5">
    <location>
        <begin position="1276"/>
        <end position="1287"/>
    </location>
</feature>